<sequence length="219" mass="25300">MIWFGLALLALIAIVFFTSVRINFEYIRKAEDDRIRIRIEIWGLIKLKYEIPTLELQMLFKGVGIKHKTGVAVKQEPVKKKKFRLTPNEVQNYYRKIYKIKDRMRDFNAVVKVMSKQIKCDRLEWYSKVGVGDAAMTGMVTGGVWGIKSIVIGLISRYTTLQTEPKMNVIAAFQGSDINTELHCILRFRIGNIIIAGTRILFKIIKGREGLWQSILFRA</sequence>
<dbReference type="AlphaFoldDB" id="A0A419SRJ9"/>
<evidence type="ECO:0000313" key="1">
    <source>
        <dbReference type="EMBL" id="RKD27064.1"/>
    </source>
</evidence>
<dbReference type="EMBL" id="MCHY01000001">
    <property type="protein sequence ID" value="RKD27064.1"/>
    <property type="molecule type" value="Genomic_DNA"/>
</dbReference>
<dbReference type="Proteomes" id="UP000284219">
    <property type="component" value="Unassembled WGS sequence"/>
</dbReference>
<organism evidence="1 2">
    <name type="scientific">Ammoniphilus oxalaticus</name>
    <dbReference type="NCBI Taxonomy" id="66863"/>
    <lineage>
        <taxon>Bacteria</taxon>
        <taxon>Bacillati</taxon>
        <taxon>Bacillota</taxon>
        <taxon>Bacilli</taxon>
        <taxon>Bacillales</taxon>
        <taxon>Paenibacillaceae</taxon>
        <taxon>Aneurinibacillus group</taxon>
        <taxon>Ammoniphilus</taxon>
    </lineage>
</organism>
<gene>
    <name evidence="1" type="ORF">BEP19_00375</name>
</gene>
<name>A0A419SRJ9_9BACL</name>
<keyword evidence="2" id="KW-1185">Reference proteome</keyword>
<comment type="caution">
    <text evidence="1">The sequence shown here is derived from an EMBL/GenBank/DDBJ whole genome shotgun (WGS) entry which is preliminary data.</text>
</comment>
<evidence type="ECO:0008006" key="3">
    <source>
        <dbReference type="Google" id="ProtNLM"/>
    </source>
</evidence>
<protein>
    <recommendedName>
        <fullName evidence="3">DUF2953 domain-containing protein</fullName>
    </recommendedName>
</protein>
<dbReference type="InterPro" id="IPR021338">
    <property type="entry name" value="DUF2953"/>
</dbReference>
<proteinExistence type="predicted"/>
<dbReference type="RefSeq" id="WP_120187884.1">
    <property type="nucleotide sequence ID" value="NZ_MCHY01000001.1"/>
</dbReference>
<evidence type="ECO:0000313" key="2">
    <source>
        <dbReference type="Proteomes" id="UP000284219"/>
    </source>
</evidence>
<reference evidence="1 2" key="1">
    <citation type="submission" date="2016-08" db="EMBL/GenBank/DDBJ databases">
        <title>Novel Firmicute Genomes.</title>
        <authorList>
            <person name="Poppleton D.I."/>
            <person name="Gribaldo S."/>
        </authorList>
    </citation>
    <scope>NUCLEOTIDE SEQUENCE [LARGE SCALE GENOMIC DNA]</scope>
    <source>
        <strain evidence="1 2">RAOx-1</strain>
    </source>
</reference>
<dbReference type="OrthoDB" id="1683589at2"/>
<dbReference type="Pfam" id="PF11167">
    <property type="entry name" value="DUF2953"/>
    <property type="match status" value="1"/>
</dbReference>
<accession>A0A419SRJ9</accession>